<keyword evidence="2" id="KW-1133">Transmembrane helix</keyword>
<comment type="subcellular location">
    <subcellularLocation>
        <location evidence="1">Mitochondrion matrix</location>
    </subcellularLocation>
</comment>
<dbReference type="Proteomes" id="UP000271098">
    <property type="component" value="Unassembled WGS sequence"/>
</dbReference>
<dbReference type="Gene3D" id="3.40.50.620">
    <property type="entry name" value="HUPs"/>
    <property type="match status" value="1"/>
</dbReference>
<evidence type="ECO:0000313" key="4">
    <source>
        <dbReference type="EMBL" id="VDN35368.1"/>
    </source>
</evidence>
<evidence type="ECO:0000256" key="1">
    <source>
        <dbReference type="ARBA" id="ARBA00004305"/>
    </source>
</evidence>
<dbReference type="Pfam" id="PF01012">
    <property type="entry name" value="ETF"/>
    <property type="match status" value="1"/>
</dbReference>
<dbReference type="EMBL" id="UYRT01089828">
    <property type="protein sequence ID" value="VDN35368.1"/>
    <property type="molecule type" value="Genomic_DNA"/>
</dbReference>
<evidence type="ECO:0000256" key="2">
    <source>
        <dbReference type="SAM" id="Phobius"/>
    </source>
</evidence>
<reference evidence="6" key="1">
    <citation type="submission" date="2016-06" db="UniProtKB">
        <authorList>
            <consortium name="WormBaseParasite"/>
        </authorList>
    </citation>
    <scope>IDENTIFICATION</scope>
</reference>
<reference evidence="4 5" key="2">
    <citation type="submission" date="2018-11" db="EMBL/GenBank/DDBJ databases">
        <authorList>
            <consortium name="Pathogen Informatics"/>
        </authorList>
    </citation>
    <scope>NUCLEOTIDE SEQUENCE [LARGE SCALE GENOMIC DNA]</scope>
</reference>
<evidence type="ECO:0000313" key="6">
    <source>
        <dbReference type="WBParaSite" id="GPUH_0002015501-mRNA-1"/>
    </source>
</evidence>
<feature type="transmembrane region" description="Helical" evidence="2">
    <location>
        <begin position="39"/>
        <end position="59"/>
    </location>
</feature>
<keyword evidence="5" id="KW-1185">Reference proteome</keyword>
<accession>A0A183EGN9</accession>
<dbReference type="InterPro" id="IPR014729">
    <property type="entry name" value="Rossmann-like_a/b/a_fold"/>
</dbReference>
<evidence type="ECO:0000313" key="5">
    <source>
        <dbReference type="Proteomes" id="UP000271098"/>
    </source>
</evidence>
<dbReference type="InterPro" id="IPR014730">
    <property type="entry name" value="ETF_a/b_N"/>
</dbReference>
<feature type="domain" description="Electron transfer flavoprotein alpha/beta-subunit N-terminal" evidence="3">
    <location>
        <begin position="82"/>
        <end position="124"/>
    </location>
</feature>
<gene>
    <name evidence="4" type="ORF">GPUH_LOCUS20130</name>
</gene>
<protein>
    <submittedName>
        <fullName evidence="6">PPC domain-containing protein</fullName>
    </submittedName>
</protein>
<name>A0A183EGN9_9BILA</name>
<organism evidence="6">
    <name type="scientific">Gongylonema pulchrum</name>
    <dbReference type="NCBI Taxonomy" id="637853"/>
    <lineage>
        <taxon>Eukaryota</taxon>
        <taxon>Metazoa</taxon>
        <taxon>Ecdysozoa</taxon>
        <taxon>Nematoda</taxon>
        <taxon>Chromadorea</taxon>
        <taxon>Rhabditida</taxon>
        <taxon>Spirurina</taxon>
        <taxon>Spiruromorpha</taxon>
        <taxon>Spiruroidea</taxon>
        <taxon>Gongylonematidae</taxon>
        <taxon>Gongylonema</taxon>
    </lineage>
</organism>
<proteinExistence type="predicted"/>
<keyword evidence="2" id="KW-0472">Membrane</keyword>
<dbReference type="WBParaSite" id="GPUH_0002015501-mRNA-1">
    <property type="protein sequence ID" value="GPUH_0002015501-mRNA-1"/>
    <property type="gene ID" value="GPUH_0002015501"/>
</dbReference>
<keyword evidence="2" id="KW-0812">Transmembrane</keyword>
<dbReference type="AlphaFoldDB" id="A0A183EGN9"/>
<evidence type="ECO:0000259" key="3">
    <source>
        <dbReference type="Pfam" id="PF01012"/>
    </source>
</evidence>
<dbReference type="SUPFAM" id="SSF52402">
    <property type="entry name" value="Adenine nucleotide alpha hydrolases-like"/>
    <property type="match status" value="1"/>
</dbReference>
<sequence length="200" mass="21933">MGQMCRGMEIVLRSDSVTLYFVPNQQVSENSIRIKSISWCYCCCCYCIVLFLEFVGNFIDYLMHFRLPDDQNTSTTFRSAGTLVLAEHSVDTLNSITLNAVTAATKLGAEVSVVVAGANVAKVAEQVGHCYRTFNHTGTNDAALDVHIPRIAHGSPSQRYENQQYCPGGASSDLFWNIRYIGGSRRGATGFPPLSPPPRA</sequence>